<dbReference type="InterPro" id="IPR036390">
    <property type="entry name" value="WH_DNA-bd_sf"/>
</dbReference>
<accession>A0A5Q0H6N0</accession>
<keyword evidence="2" id="KW-0238">DNA-binding</keyword>
<evidence type="ECO:0000313" key="6">
    <source>
        <dbReference type="Proteomes" id="UP000325787"/>
    </source>
</evidence>
<dbReference type="SUPFAM" id="SSF54909">
    <property type="entry name" value="Dimeric alpha+beta barrel"/>
    <property type="match status" value="1"/>
</dbReference>
<keyword evidence="1" id="KW-0805">Transcription regulation</keyword>
<keyword evidence="3" id="KW-0804">Transcription</keyword>
<dbReference type="InterPro" id="IPR000485">
    <property type="entry name" value="AsnC-type_HTH_dom"/>
</dbReference>
<name>A0A5Q0H6N0_SACSY</name>
<dbReference type="Proteomes" id="UP000325787">
    <property type="component" value="Chromosome"/>
</dbReference>
<dbReference type="SUPFAM" id="SSF46785">
    <property type="entry name" value="Winged helix' DNA-binding domain"/>
    <property type="match status" value="1"/>
</dbReference>
<dbReference type="PRINTS" id="PR00033">
    <property type="entry name" value="HTHASNC"/>
</dbReference>
<dbReference type="InterPro" id="IPR019887">
    <property type="entry name" value="Tscrpt_reg_AsnC/Lrp_C"/>
</dbReference>
<organism evidence="5 6">
    <name type="scientific">Saccharothrix syringae</name>
    <name type="common">Nocardiopsis syringae</name>
    <dbReference type="NCBI Taxonomy" id="103733"/>
    <lineage>
        <taxon>Bacteria</taxon>
        <taxon>Bacillati</taxon>
        <taxon>Actinomycetota</taxon>
        <taxon>Actinomycetes</taxon>
        <taxon>Pseudonocardiales</taxon>
        <taxon>Pseudonocardiaceae</taxon>
        <taxon>Saccharothrix</taxon>
    </lineage>
</organism>
<evidence type="ECO:0000259" key="4">
    <source>
        <dbReference type="PROSITE" id="PS50956"/>
    </source>
</evidence>
<dbReference type="PANTHER" id="PTHR30154">
    <property type="entry name" value="LEUCINE-RESPONSIVE REGULATORY PROTEIN"/>
    <property type="match status" value="1"/>
</dbReference>
<dbReference type="PANTHER" id="PTHR30154:SF54">
    <property type="entry name" value="POSSIBLE TRANSCRIPTIONAL REGULATORY PROTEIN (PROBABLY LRP_ASNC-FAMILY)"/>
    <property type="match status" value="1"/>
</dbReference>
<dbReference type="InterPro" id="IPR019888">
    <property type="entry name" value="Tscrpt_reg_AsnC-like"/>
</dbReference>
<dbReference type="InterPro" id="IPR011008">
    <property type="entry name" value="Dimeric_a/b-barrel"/>
</dbReference>
<evidence type="ECO:0000256" key="1">
    <source>
        <dbReference type="ARBA" id="ARBA00023015"/>
    </source>
</evidence>
<dbReference type="Pfam" id="PF13404">
    <property type="entry name" value="HTH_AsnC-type"/>
    <property type="match status" value="1"/>
</dbReference>
<dbReference type="SMART" id="SM00344">
    <property type="entry name" value="HTH_ASNC"/>
    <property type="match status" value="1"/>
</dbReference>
<dbReference type="GO" id="GO:0043565">
    <property type="term" value="F:sequence-specific DNA binding"/>
    <property type="evidence" value="ECO:0007669"/>
    <property type="project" value="InterPro"/>
</dbReference>
<keyword evidence="6" id="KW-1185">Reference proteome</keyword>
<sequence length="156" mass="17049">MLDSVDAAIVRELQKDARLPNKDLAARVNVAPSTCVVRHRSLRERGVITGYHAEVDLAAVGRSVQAVVAVRVRPHTRAVVEPFMAYALSLPEVLAVSHVAGPEDFLVHVAVADTAHLQRLVLDRFTTRREVSEVRTNLLFQHVRKHGVPVEGTAGG</sequence>
<dbReference type="InterPro" id="IPR036388">
    <property type="entry name" value="WH-like_DNA-bd_sf"/>
</dbReference>
<protein>
    <submittedName>
        <fullName evidence="5">Lrp/AsnC family transcriptional regulator</fullName>
    </submittedName>
</protein>
<dbReference type="OrthoDB" id="4411089at2"/>
<evidence type="ECO:0000256" key="2">
    <source>
        <dbReference type="ARBA" id="ARBA00023125"/>
    </source>
</evidence>
<evidence type="ECO:0000256" key="3">
    <source>
        <dbReference type="ARBA" id="ARBA00023163"/>
    </source>
</evidence>
<dbReference type="KEGG" id="ssyi:EKG83_34780"/>
<dbReference type="GO" id="GO:0005829">
    <property type="term" value="C:cytosol"/>
    <property type="evidence" value="ECO:0007669"/>
    <property type="project" value="TreeGrafter"/>
</dbReference>
<dbReference type="GO" id="GO:0043200">
    <property type="term" value="P:response to amino acid"/>
    <property type="evidence" value="ECO:0007669"/>
    <property type="project" value="TreeGrafter"/>
</dbReference>
<dbReference type="AlphaFoldDB" id="A0A5Q0H6N0"/>
<reference evidence="6" key="1">
    <citation type="journal article" date="2021" name="Curr. Microbiol.">
        <title>Complete genome of nocamycin-producing strain Saccharothrix syringae NRRL B-16468 reveals the biosynthetic potential for secondary metabolites.</title>
        <authorList>
            <person name="Mo X."/>
            <person name="Yang S."/>
        </authorList>
    </citation>
    <scope>NUCLEOTIDE SEQUENCE [LARGE SCALE GENOMIC DNA]</scope>
    <source>
        <strain evidence="6">ATCC 51364 / DSM 43886 / JCM 6844 / KCTC 9398 / NBRC 14523 / NRRL B-16468 / INA 2240</strain>
    </source>
</reference>
<gene>
    <name evidence="5" type="ORF">EKG83_34780</name>
</gene>
<dbReference type="Pfam" id="PF01037">
    <property type="entry name" value="AsnC_trans_reg"/>
    <property type="match status" value="1"/>
</dbReference>
<feature type="domain" description="HTH asnC-type" evidence="4">
    <location>
        <begin position="2"/>
        <end position="63"/>
    </location>
</feature>
<evidence type="ECO:0000313" key="5">
    <source>
        <dbReference type="EMBL" id="QFZ21886.1"/>
    </source>
</evidence>
<dbReference type="RefSeq" id="WP_033431875.1">
    <property type="nucleotide sequence ID" value="NZ_CP034550.1"/>
</dbReference>
<dbReference type="PROSITE" id="PS50956">
    <property type="entry name" value="HTH_ASNC_2"/>
    <property type="match status" value="1"/>
</dbReference>
<dbReference type="Gene3D" id="3.30.70.920">
    <property type="match status" value="1"/>
</dbReference>
<dbReference type="Gene3D" id="1.10.10.10">
    <property type="entry name" value="Winged helix-like DNA-binding domain superfamily/Winged helix DNA-binding domain"/>
    <property type="match status" value="1"/>
</dbReference>
<proteinExistence type="predicted"/>
<dbReference type="EMBL" id="CP034550">
    <property type="protein sequence ID" value="QFZ21886.1"/>
    <property type="molecule type" value="Genomic_DNA"/>
</dbReference>